<dbReference type="AlphaFoldDB" id="A0AAE8SXW7"/>
<name>A0AAE8SXW7_9PEZI</name>
<proteinExistence type="predicted"/>
<sequence length="659" mass="74460">MAKASLSQDPLPNFNAFSYEWNYNISDLPEIVSAVIVNGHRVQITKNLAVLLTRYRNIRQIIPDFKAFQMPIWIDALCIDQSNAQERNHQVGLMGAIYSGAKATLTWLGENENDSDYAMGMIPEIGSKIIKSMGGDIMAWVDPEQQPELWQSDKDDRSRSLNRFWDSIGSLMKRSYWKRAWIVQEILLQPNVIIFCGGGGLLHYHQLNAVQYWLRRIQGKPCPRGVDATLWASLSSQIGWYSMGWNNFLTRRSFKDPEGLELDALDETQRHMRWKTWVLQTISQQATDPRDNLYSVLGIVGVDSLQPDYSLSAESVFYDFATTNIRIENSLSILSHAGHWELPPTEDMGGTAPAANLFVPSWVPNWDQISKMYSFSWLLNANYEADKSWESLLIMADNQVPWSISKNTLVTPGVLFDVVSLTRVCDMKDGSWMAFCVDRLKAQGERPYPSGIPIAQALARLVLRGRRWPDRELLERTPNLATIVEKIFPWFQATLRSPNSTRSREFDKEEALEKLGLSTSEGLLEKLVGKPFNTMIHELVPLLPIMRQISADVKIPVTADDPWPSLWADTANVAKNIADGMGQHVAFVTSKGYLGWGRRGLRNGDRVCILPNCLMPVLLRKVDSHSINLGTGYVEGLMQGEAISCVRDGTAHLETFHIV</sequence>
<dbReference type="Pfam" id="PF06985">
    <property type="entry name" value="HET"/>
    <property type="match status" value="1"/>
</dbReference>
<reference evidence="2" key="1">
    <citation type="submission" date="2018-03" db="EMBL/GenBank/DDBJ databases">
        <authorList>
            <person name="Guldener U."/>
        </authorList>
    </citation>
    <scope>NUCLEOTIDE SEQUENCE</scope>
</reference>
<gene>
    <name evidence="2" type="ORF">DNG_07937</name>
</gene>
<comment type="caution">
    <text evidence="2">The sequence shown here is derived from an EMBL/GenBank/DDBJ whole genome shotgun (WGS) entry which is preliminary data.</text>
</comment>
<dbReference type="Proteomes" id="UP001187682">
    <property type="component" value="Unassembled WGS sequence"/>
</dbReference>
<accession>A0AAE8SXW7</accession>
<dbReference type="EMBL" id="ONZQ02000012">
    <property type="protein sequence ID" value="SPO05250.1"/>
    <property type="molecule type" value="Genomic_DNA"/>
</dbReference>
<protein>
    <recommendedName>
        <fullName evidence="1">Heterokaryon incompatibility domain-containing protein</fullName>
    </recommendedName>
</protein>
<evidence type="ECO:0000259" key="1">
    <source>
        <dbReference type="Pfam" id="PF06985"/>
    </source>
</evidence>
<dbReference type="InterPro" id="IPR010730">
    <property type="entry name" value="HET"/>
</dbReference>
<dbReference type="InterPro" id="IPR052895">
    <property type="entry name" value="HetReg/Transcr_Mod"/>
</dbReference>
<organism evidence="2 3">
    <name type="scientific">Cephalotrichum gorgonifer</name>
    <dbReference type="NCBI Taxonomy" id="2041049"/>
    <lineage>
        <taxon>Eukaryota</taxon>
        <taxon>Fungi</taxon>
        <taxon>Dikarya</taxon>
        <taxon>Ascomycota</taxon>
        <taxon>Pezizomycotina</taxon>
        <taxon>Sordariomycetes</taxon>
        <taxon>Hypocreomycetidae</taxon>
        <taxon>Microascales</taxon>
        <taxon>Microascaceae</taxon>
        <taxon>Cephalotrichum</taxon>
    </lineage>
</organism>
<feature type="domain" description="Heterokaryon incompatibility" evidence="1">
    <location>
        <begin position="14"/>
        <end position="185"/>
    </location>
</feature>
<evidence type="ECO:0000313" key="2">
    <source>
        <dbReference type="EMBL" id="SPO05250.1"/>
    </source>
</evidence>
<keyword evidence="3" id="KW-1185">Reference proteome</keyword>
<dbReference type="PANTHER" id="PTHR24148">
    <property type="entry name" value="ANKYRIN REPEAT DOMAIN-CONTAINING PROTEIN 39 HOMOLOG-RELATED"/>
    <property type="match status" value="1"/>
</dbReference>
<dbReference type="PANTHER" id="PTHR24148:SF73">
    <property type="entry name" value="HET DOMAIN PROTEIN (AFU_ORTHOLOGUE AFUA_8G01020)"/>
    <property type="match status" value="1"/>
</dbReference>
<evidence type="ECO:0000313" key="3">
    <source>
        <dbReference type="Proteomes" id="UP001187682"/>
    </source>
</evidence>